<dbReference type="GO" id="GO:0015888">
    <property type="term" value="P:thiamine transport"/>
    <property type="evidence" value="ECO:0007669"/>
    <property type="project" value="TreeGrafter"/>
</dbReference>
<feature type="chain" id="PRO_5033067212" evidence="2">
    <location>
        <begin position="22"/>
        <end position="348"/>
    </location>
</feature>
<reference evidence="3 4" key="1">
    <citation type="submission" date="2019-03" db="EMBL/GenBank/DDBJ databases">
        <title>Roseomonas sp. a novel Roseomonas species isolated from Sea whip Gorgonian.</title>
        <authorList>
            <person name="Li F."/>
            <person name="Pan X."/>
            <person name="Huang S."/>
            <person name="Li Z."/>
            <person name="Meng B."/>
        </authorList>
    </citation>
    <scope>NUCLEOTIDE SEQUENCE [LARGE SCALE GENOMIC DNA]</scope>
    <source>
        <strain evidence="3 4">M0104</strain>
    </source>
</reference>
<dbReference type="GO" id="GO:0030288">
    <property type="term" value="C:outer membrane-bounded periplasmic space"/>
    <property type="evidence" value="ECO:0007669"/>
    <property type="project" value="TreeGrafter"/>
</dbReference>
<dbReference type="Gene3D" id="3.40.190.10">
    <property type="entry name" value="Periplasmic binding protein-like II"/>
    <property type="match status" value="2"/>
</dbReference>
<dbReference type="GO" id="GO:0030975">
    <property type="term" value="F:thiamine binding"/>
    <property type="evidence" value="ECO:0007669"/>
    <property type="project" value="TreeGrafter"/>
</dbReference>
<keyword evidence="4" id="KW-1185">Reference proteome</keyword>
<dbReference type="GO" id="GO:0030976">
    <property type="term" value="F:thiamine pyrophosphate binding"/>
    <property type="evidence" value="ECO:0007669"/>
    <property type="project" value="TreeGrafter"/>
</dbReference>
<dbReference type="CDD" id="cd13589">
    <property type="entry name" value="PBP2_polyamine_RpCGA009"/>
    <property type="match status" value="1"/>
</dbReference>
<evidence type="ECO:0000313" key="4">
    <source>
        <dbReference type="Proteomes" id="UP000460715"/>
    </source>
</evidence>
<evidence type="ECO:0000313" key="3">
    <source>
        <dbReference type="EMBL" id="MXP62450.1"/>
    </source>
</evidence>
<evidence type="ECO:0000256" key="2">
    <source>
        <dbReference type="SAM" id="SignalP"/>
    </source>
</evidence>
<dbReference type="AlphaFoldDB" id="A0A845B881"/>
<dbReference type="PANTHER" id="PTHR30006:SF2">
    <property type="entry name" value="ABC TRANSPORTER SUBSTRATE-BINDING PROTEIN"/>
    <property type="match status" value="1"/>
</dbReference>
<proteinExistence type="predicted"/>
<protein>
    <submittedName>
        <fullName evidence="3">Extracellular solute-binding protein</fullName>
    </submittedName>
</protein>
<accession>A0A845B881</accession>
<name>A0A845B881_9PROT</name>
<sequence length="348" mass="37782">MRKALLAAASLLGLMAAPQLAGTALAQQRLVVAAYGGSYEKVMREQVIPPFEKANNVQVDYLAGNSTDSLAKLQAQKGNQQIGVVVLDDGPMYQAISLGFCQQVTDKAAQDALYPIAVLGGGKALGTGFGYTGLAWNEKLFKERNLPAPTSWKDLERADLEQRISIPGIDNTYGVHTLVMMARINGGSEKNIDPGFRAMRQKVNPNVLAYESSPGKMSEMFQSGEIWMAVWGSSRARAMQLAGFPMGFIAPKEGGVALMTATCAVEGSPSPDLAQKFVAHLVSPEVEAIFSKEYGSGPTNKNTKLSPEVASTVIYGEDQVSKLIAMDWETINANRMDWTRRWQREVER</sequence>
<dbReference type="Proteomes" id="UP000460715">
    <property type="component" value="Unassembled WGS sequence"/>
</dbReference>
<dbReference type="InterPro" id="IPR006059">
    <property type="entry name" value="SBP"/>
</dbReference>
<dbReference type="SUPFAM" id="SSF53850">
    <property type="entry name" value="Periplasmic binding protein-like II"/>
    <property type="match status" value="1"/>
</dbReference>
<dbReference type="Pfam" id="PF13416">
    <property type="entry name" value="SBP_bac_8"/>
    <property type="match status" value="1"/>
</dbReference>
<dbReference type="RefSeq" id="WP_160935552.1">
    <property type="nucleotide sequence ID" value="NZ_SNVJ01000002.1"/>
</dbReference>
<comment type="caution">
    <text evidence="3">The sequence shown here is derived from an EMBL/GenBank/DDBJ whole genome shotgun (WGS) entry which is preliminary data.</text>
</comment>
<dbReference type="OrthoDB" id="6529964at2"/>
<feature type="signal peptide" evidence="2">
    <location>
        <begin position="1"/>
        <end position="21"/>
    </location>
</feature>
<gene>
    <name evidence="3" type="ORF">E0493_03660</name>
</gene>
<evidence type="ECO:0000256" key="1">
    <source>
        <dbReference type="ARBA" id="ARBA00022729"/>
    </source>
</evidence>
<organism evidence="3 4">
    <name type="scientific">Teichococcus coralli</name>
    <dbReference type="NCBI Taxonomy" id="2545983"/>
    <lineage>
        <taxon>Bacteria</taxon>
        <taxon>Pseudomonadati</taxon>
        <taxon>Pseudomonadota</taxon>
        <taxon>Alphaproteobacteria</taxon>
        <taxon>Acetobacterales</taxon>
        <taxon>Roseomonadaceae</taxon>
        <taxon>Roseomonas</taxon>
    </lineage>
</organism>
<keyword evidence="1 2" id="KW-0732">Signal</keyword>
<dbReference type="PANTHER" id="PTHR30006">
    <property type="entry name" value="THIAMINE-BINDING PERIPLASMIC PROTEIN-RELATED"/>
    <property type="match status" value="1"/>
</dbReference>
<dbReference type="EMBL" id="SNVJ01000002">
    <property type="protein sequence ID" value="MXP62450.1"/>
    <property type="molecule type" value="Genomic_DNA"/>
</dbReference>